<comment type="caution">
    <text evidence="2">The sequence shown here is derived from an EMBL/GenBank/DDBJ whole genome shotgun (WGS) entry which is preliminary data.</text>
</comment>
<dbReference type="InterPro" id="IPR010730">
    <property type="entry name" value="HET"/>
</dbReference>
<accession>A0A179I465</accession>
<sequence>MPIATAPCTIYLYKWVPLVNIEGGRQLRRSSQLLRYTKTPRTRVPPMSVSPAETGSRRLYEYEPFQDARSIRILTLHPAQSQEEPLRGELSTEPLDGSESAPDIDFEAVSYVWGSRKRVQQLNCGDGRLLPVNLMNTVYRSARQVLVWLGRDREGKAKDAVAMVKHLQEVFADEEAHGEFCKAHSDDLHLQDMAPWEPFSKLAMLPWFNRIWIVQEIGTKTPATLFWGVAEISWDMLSAVVAVLNERYHHLRARFAVMTPNIRYLHRRFVEPEDVVVNQRHRRGNFVYELHRARHMLAEDPRDRVFAFLGHFSLYKDSTPPGLRELVANYQRSVEDVYCDVAMRGLEGADSLIMLSATHYGGEVSRSRQNSILTNADGAMPSALSFKLNSLPSWVPDWRQRAHHLFGTPDTPHRAAGDTKPQLSIDRSTLTLNITGKHMDTIKLVSWVIRGDSFHVRGQREDATHPMVALWQRICRQRSPMHLSAKSPTGRHYPTGEPPFLALAQCLTNAGIGMSRAREHSTIPDSEHLANATAYLGRTARRSDPMVSDEIRDFGRDGGGDAFKWSHEASLISRHRRLGRSAQGYFVLGPDSMEPGDIVVVLYGGTAPFVLRRRGPRSEDGWILIGECYAHGMMKGEALTRHGAVEETFTIH</sequence>
<dbReference type="EMBL" id="LUKN01003757">
    <property type="protein sequence ID" value="OAQ96982.1"/>
    <property type="molecule type" value="Genomic_DNA"/>
</dbReference>
<evidence type="ECO:0000313" key="2">
    <source>
        <dbReference type="EMBL" id="OAQ96982.1"/>
    </source>
</evidence>
<dbReference type="AlphaFoldDB" id="A0A179I465"/>
<proteinExistence type="predicted"/>
<dbReference type="Pfam" id="PF06985">
    <property type="entry name" value="HET"/>
    <property type="match status" value="1"/>
</dbReference>
<dbReference type="OMA" id="FKWSHEA"/>
<dbReference type="Pfam" id="PF26639">
    <property type="entry name" value="Het-6_barrel"/>
    <property type="match status" value="1"/>
</dbReference>
<dbReference type="InterPro" id="IPR052895">
    <property type="entry name" value="HetReg/Transcr_Mod"/>
</dbReference>
<feature type="domain" description="Heterokaryon incompatibility" evidence="1">
    <location>
        <begin position="132"/>
        <end position="216"/>
    </location>
</feature>
<gene>
    <name evidence="2" type="ORF">LLEC1_06986</name>
</gene>
<organism evidence="2 3">
    <name type="scientific">Cordyceps confragosa</name>
    <name type="common">Lecanicillium lecanii</name>
    <dbReference type="NCBI Taxonomy" id="2714763"/>
    <lineage>
        <taxon>Eukaryota</taxon>
        <taxon>Fungi</taxon>
        <taxon>Dikarya</taxon>
        <taxon>Ascomycota</taxon>
        <taxon>Pezizomycotina</taxon>
        <taxon>Sordariomycetes</taxon>
        <taxon>Hypocreomycetidae</taxon>
        <taxon>Hypocreales</taxon>
        <taxon>Cordycipitaceae</taxon>
        <taxon>Akanthomyces</taxon>
    </lineage>
</organism>
<evidence type="ECO:0000259" key="1">
    <source>
        <dbReference type="Pfam" id="PF06985"/>
    </source>
</evidence>
<protein>
    <recommendedName>
        <fullName evidence="1">Heterokaryon incompatibility domain-containing protein</fullName>
    </recommendedName>
</protein>
<dbReference type="Proteomes" id="UP000243081">
    <property type="component" value="Unassembled WGS sequence"/>
</dbReference>
<keyword evidence="3" id="KW-1185">Reference proteome</keyword>
<dbReference type="OrthoDB" id="5571888at2759"/>
<name>A0A179I465_CORDF</name>
<reference evidence="2 3" key="1">
    <citation type="submission" date="2016-03" db="EMBL/GenBank/DDBJ databases">
        <title>Fine-scale spatial genetic structure of a fungal parasite of coffee scale insects.</title>
        <authorList>
            <person name="Jackson D."/>
            <person name="Zemenick K.A."/>
            <person name="Malloure B."/>
            <person name="Quandt C.A."/>
            <person name="James T.Y."/>
        </authorList>
    </citation>
    <scope>NUCLEOTIDE SEQUENCE [LARGE SCALE GENOMIC DNA]</scope>
    <source>
        <strain evidence="2 3">UM487</strain>
    </source>
</reference>
<dbReference type="PANTHER" id="PTHR24148">
    <property type="entry name" value="ANKYRIN REPEAT DOMAIN-CONTAINING PROTEIN 39 HOMOLOG-RELATED"/>
    <property type="match status" value="1"/>
</dbReference>
<dbReference type="PANTHER" id="PTHR24148:SF64">
    <property type="entry name" value="HETEROKARYON INCOMPATIBILITY DOMAIN-CONTAINING PROTEIN"/>
    <property type="match status" value="1"/>
</dbReference>
<evidence type="ECO:0000313" key="3">
    <source>
        <dbReference type="Proteomes" id="UP000243081"/>
    </source>
</evidence>